<reference evidence="2 3" key="1">
    <citation type="submission" date="2018-09" db="EMBL/GenBank/DDBJ databases">
        <title>Genome sequencing of strain 6GH32-13.</title>
        <authorList>
            <person name="Weon H.-Y."/>
            <person name="Heo J."/>
            <person name="Kwon S.-W."/>
        </authorList>
    </citation>
    <scope>NUCLEOTIDE SEQUENCE [LARGE SCALE GENOMIC DNA]</scope>
    <source>
        <strain evidence="2 3">5GH32-13</strain>
    </source>
</reference>
<name>A0A3B7MLI0_9BACT</name>
<dbReference type="SUPFAM" id="SSF117074">
    <property type="entry name" value="Hypothetical protein PA1324"/>
    <property type="match status" value="1"/>
</dbReference>
<dbReference type="KEGG" id="pseg:D3H65_09310"/>
<dbReference type="Gene3D" id="2.60.40.10">
    <property type="entry name" value="Immunoglobulins"/>
    <property type="match status" value="1"/>
</dbReference>
<dbReference type="AlphaFoldDB" id="A0A3B7MLI0"/>
<dbReference type="InterPro" id="IPR013783">
    <property type="entry name" value="Ig-like_fold"/>
</dbReference>
<feature type="chain" id="PRO_5017555879" description="Carboxypeptidase regulatory-like domain-containing protein" evidence="1">
    <location>
        <begin position="28"/>
        <end position="204"/>
    </location>
</feature>
<evidence type="ECO:0000313" key="2">
    <source>
        <dbReference type="EMBL" id="AXY74159.1"/>
    </source>
</evidence>
<keyword evidence="3" id="KW-1185">Reference proteome</keyword>
<dbReference type="OrthoDB" id="6058208at2"/>
<evidence type="ECO:0008006" key="4">
    <source>
        <dbReference type="Google" id="ProtNLM"/>
    </source>
</evidence>
<gene>
    <name evidence="2" type="ORF">D3H65_09310</name>
</gene>
<protein>
    <recommendedName>
        <fullName evidence="4">Carboxypeptidase regulatory-like domain-containing protein</fullName>
    </recommendedName>
</protein>
<evidence type="ECO:0000256" key="1">
    <source>
        <dbReference type="SAM" id="SignalP"/>
    </source>
</evidence>
<dbReference type="Proteomes" id="UP000263900">
    <property type="component" value="Chromosome"/>
</dbReference>
<keyword evidence="1" id="KW-0732">Signal</keyword>
<feature type="signal peptide" evidence="1">
    <location>
        <begin position="1"/>
        <end position="27"/>
    </location>
</feature>
<evidence type="ECO:0000313" key="3">
    <source>
        <dbReference type="Proteomes" id="UP000263900"/>
    </source>
</evidence>
<dbReference type="RefSeq" id="WP_119050046.1">
    <property type="nucleotide sequence ID" value="NZ_CP032157.1"/>
</dbReference>
<sequence>MSALQRTTRQTFLCSLLLIAGLSGALAQKTPEFVYPATPFNEAEAAKQMEEGTATIAGIAKIKKKGRTYFPWQKDQINLFPATAYIMEFAELKKKYTKGKKIATITNDAFTYRIEGRTTDDRGSFEFRNLKPGKYYIVTWIDYEKQYETKERTGTDYAFNQYGNMVASYPTYTYYTHKYTVEMEVSGIVEVKADGEKVTVVITN</sequence>
<organism evidence="2 3">
    <name type="scientific">Paraflavitalea soli</name>
    <dbReference type="NCBI Taxonomy" id="2315862"/>
    <lineage>
        <taxon>Bacteria</taxon>
        <taxon>Pseudomonadati</taxon>
        <taxon>Bacteroidota</taxon>
        <taxon>Chitinophagia</taxon>
        <taxon>Chitinophagales</taxon>
        <taxon>Chitinophagaceae</taxon>
        <taxon>Paraflavitalea</taxon>
    </lineage>
</organism>
<accession>A0A3B7MLI0</accession>
<proteinExistence type="predicted"/>
<dbReference type="EMBL" id="CP032157">
    <property type="protein sequence ID" value="AXY74159.1"/>
    <property type="molecule type" value="Genomic_DNA"/>
</dbReference>